<evidence type="ECO:0000256" key="1">
    <source>
        <dbReference type="SAM" id="MobiDB-lite"/>
    </source>
</evidence>
<dbReference type="AlphaFoldDB" id="A0A066YLE7"/>
<keyword evidence="3" id="KW-1185">Reference proteome</keyword>
<feature type="region of interest" description="Disordered" evidence="1">
    <location>
        <begin position="1"/>
        <end position="50"/>
    </location>
</feature>
<protein>
    <submittedName>
        <fullName evidence="2">Uncharacterized protein</fullName>
    </submittedName>
</protein>
<name>A0A066YLE7_9ACTN</name>
<feature type="region of interest" description="Disordered" evidence="1">
    <location>
        <begin position="62"/>
        <end position="83"/>
    </location>
</feature>
<proteinExistence type="predicted"/>
<accession>A0A066YLE7</accession>
<dbReference type="EMBL" id="JNBY01000162">
    <property type="protein sequence ID" value="KDN80724.1"/>
    <property type="molecule type" value="Genomic_DNA"/>
</dbReference>
<feature type="compositionally biased region" description="Gly residues" evidence="1">
    <location>
        <begin position="70"/>
        <end position="83"/>
    </location>
</feature>
<sequence length="83" mass="7812">MCAQLADETGPVRAHGAREVPGGSATPKSAARHGVTVPLGSSAPATGQGRAAVLRRLARVPAGPLEAEVGGVGSGGSSSGGAG</sequence>
<reference evidence="2 3" key="1">
    <citation type="submission" date="2014-05" db="EMBL/GenBank/DDBJ databases">
        <title>Draft Genome Sequence of Kitasatospora cheerisanensis KCTC 2395.</title>
        <authorList>
            <person name="Nam D.H."/>
        </authorList>
    </citation>
    <scope>NUCLEOTIDE SEQUENCE [LARGE SCALE GENOMIC DNA]</scope>
    <source>
        <strain evidence="2 3">KCTC 2395</strain>
    </source>
</reference>
<organism evidence="2 3">
    <name type="scientific">Kitasatospora cheerisanensis KCTC 2395</name>
    <dbReference type="NCBI Taxonomy" id="1348663"/>
    <lineage>
        <taxon>Bacteria</taxon>
        <taxon>Bacillati</taxon>
        <taxon>Actinomycetota</taxon>
        <taxon>Actinomycetes</taxon>
        <taxon>Kitasatosporales</taxon>
        <taxon>Streptomycetaceae</taxon>
        <taxon>Kitasatospora</taxon>
    </lineage>
</organism>
<evidence type="ECO:0000313" key="2">
    <source>
        <dbReference type="EMBL" id="KDN80724.1"/>
    </source>
</evidence>
<evidence type="ECO:0000313" key="3">
    <source>
        <dbReference type="Proteomes" id="UP000027178"/>
    </source>
</evidence>
<gene>
    <name evidence="2" type="ORF">KCH_75040</name>
</gene>
<dbReference type="Proteomes" id="UP000027178">
    <property type="component" value="Unassembled WGS sequence"/>
</dbReference>
<dbReference type="HOGENOM" id="CLU_2538097_0_0_11"/>
<comment type="caution">
    <text evidence="2">The sequence shown here is derived from an EMBL/GenBank/DDBJ whole genome shotgun (WGS) entry which is preliminary data.</text>
</comment>